<dbReference type="EnsemblFungi" id="MAPG_09218T0">
    <property type="protein sequence ID" value="MAPG_09218T0"/>
    <property type="gene ID" value="MAPG_09218"/>
</dbReference>
<reference evidence="4" key="5">
    <citation type="submission" date="2015-06" db="UniProtKB">
        <authorList>
            <consortium name="EnsemblFungi"/>
        </authorList>
    </citation>
    <scope>IDENTIFICATION</scope>
    <source>
        <strain evidence="4">ATCC 64411</strain>
    </source>
</reference>
<gene>
    <name evidence="3" type="ORF">MAPG_09218</name>
</gene>
<reference evidence="4" key="4">
    <citation type="journal article" date="2015" name="G3 (Bethesda)">
        <title>Genome sequences of three phytopathogenic species of the Magnaporthaceae family of fungi.</title>
        <authorList>
            <person name="Okagaki L.H."/>
            <person name="Nunes C.C."/>
            <person name="Sailsbery J."/>
            <person name="Clay B."/>
            <person name="Brown D."/>
            <person name="John T."/>
            <person name="Oh Y."/>
            <person name="Young N."/>
            <person name="Fitzgerald M."/>
            <person name="Haas B.J."/>
            <person name="Zeng Q."/>
            <person name="Young S."/>
            <person name="Adiconis X."/>
            <person name="Fan L."/>
            <person name="Levin J.Z."/>
            <person name="Mitchell T.K."/>
            <person name="Okubara P.A."/>
            <person name="Farman M.L."/>
            <person name="Kohn L.M."/>
            <person name="Birren B."/>
            <person name="Ma L.-J."/>
            <person name="Dean R.A."/>
        </authorList>
    </citation>
    <scope>NUCLEOTIDE SEQUENCE</scope>
    <source>
        <strain evidence="4">ATCC 64411 / 73-15</strain>
    </source>
</reference>
<reference evidence="5" key="1">
    <citation type="submission" date="2010-05" db="EMBL/GenBank/DDBJ databases">
        <title>The genome sequence of Magnaporthe poae strain ATCC 64411.</title>
        <authorList>
            <person name="Ma L.-J."/>
            <person name="Dead R."/>
            <person name="Young S."/>
            <person name="Zeng Q."/>
            <person name="Koehrsen M."/>
            <person name="Alvarado L."/>
            <person name="Berlin A."/>
            <person name="Chapman S.B."/>
            <person name="Chen Z."/>
            <person name="Freedman E."/>
            <person name="Gellesch M."/>
            <person name="Goldberg J."/>
            <person name="Griggs A."/>
            <person name="Gujja S."/>
            <person name="Heilman E.R."/>
            <person name="Heiman D."/>
            <person name="Hepburn T."/>
            <person name="Howarth C."/>
            <person name="Jen D."/>
            <person name="Larson L."/>
            <person name="Mehta T."/>
            <person name="Neiman D."/>
            <person name="Pearson M."/>
            <person name="Roberts A."/>
            <person name="Saif S."/>
            <person name="Shea T."/>
            <person name="Shenoy N."/>
            <person name="Sisk P."/>
            <person name="Stolte C."/>
            <person name="Sykes S."/>
            <person name="Walk T."/>
            <person name="White J."/>
            <person name="Yandava C."/>
            <person name="Haas B."/>
            <person name="Nusbaum C."/>
            <person name="Birren B."/>
        </authorList>
    </citation>
    <scope>NUCLEOTIDE SEQUENCE [LARGE SCALE GENOMIC DNA]</scope>
    <source>
        <strain evidence="5">ATCC 64411 / 73-15</strain>
    </source>
</reference>
<keyword evidence="5" id="KW-1185">Reference proteome</keyword>
<evidence type="ECO:0000313" key="5">
    <source>
        <dbReference type="Proteomes" id="UP000011715"/>
    </source>
</evidence>
<dbReference type="VEuPathDB" id="FungiDB:MAPG_09218"/>
<feature type="chain" id="PRO_5009385967" evidence="2">
    <location>
        <begin position="19"/>
        <end position="167"/>
    </location>
</feature>
<evidence type="ECO:0000256" key="2">
    <source>
        <dbReference type="SAM" id="SignalP"/>
    </source>
</evidence>
<keyword evidence="2" id="KW-0732">Signal</keyword>
<evidence type="ECO:0000313" key="4">
    <source>
        <dbReference type="EnsemblFungi" id="MAPG_09218T0"/>
    </source>
</evidence>
<proteinExistence type="predicted"/>
<dbReference type="AlphaFoldDB" id="A0A0C4E9D6"/>
<reference evidence="3" key="2">
    <citation type="submission" date="2010-05" db="EMBL/GenBank/DDBJ databases">
        <title>The Genome Sequence of Magnaporthe poae strain ATCC 64411.</title>
        <authorList>
            <consortium name="The Broad Institute Genome Sequencing Platform"/>
            <consortium name="Broad Institute Genome Sequencing Center for Infectious Disease"/>
            <person name="Ma L.-J."/>
            <person name="Dead R."/>
            <person name="Young S."/>
            <person name="Zeng Q."/>
            <person name="Koehrsen M."/>
            <person name="Alvarado L."/>
            <person name="Berlin A."/>
            <person name="Chapman S.B."/>
            <person name="Chen Z."/>
            <person name="Freedman E."/>
            <person name="Gellesch M."/>
            <person name="Goldberg J."/>
            <person name="Griggs A."/>
            <person name="Gujja S."/>
            <person name="Heilman E.R."/>
            <person name="Heiman D."/>
            <person name="Hepburn T."/>
            <person name="Howarth C."/>
            <person name="Jen D."/>
            <person name="Larson L."/>
            <person name="Mehta T."/>
            <person name="Neiman D."/>
            <person name="Pearson M."/>
            <person name="Roberts A."/>
            <person name="Saif S."/>
            <person name="Shea T."/>
            <person name="Shenoy N."/>
            <person name="Sisk P."/>
            <person name="Stolte C."/>
            <person name="Sykes S."/>
            <person name="Walk T."/>
            <person name="White J."/>
            <person name="Yandava C."/>
            <person name="Haas B."/>
            <person name="Nusbaum C."/>
            <person name="Birren B."/>
        </authorList>
    </citation>
    <scope>NUCLEOTIDE SEQUENCE</scope>
    <source>
        <strain evidence="3">ATCC 64411</strain>
    </source>
</reference>
<dbReference type="EMBL" id="GL876974">
    <property type="protein sequence ID" value="KLU90254.1"/>
    <property type="molecule type" value="Genomic_DNA"/>
</dbReference>
<protein>
    <submittedName>
        <fullName evidence="3 4">Uncharacterized protein</fullName>
    </submittedName>
</protein>
<feature type="region of interest" description="Disordered" evidence="1">
    <location>
        <begin position="144"/>
        <end position="167"/>
    </location>
</feature>
<name>A0A0C4E9D6_MAGP6</name>
<evidence type="ECO:0000256" key="1">
    <source>
        <dbReference type="SAM" id="MobiDB-lite"/>
    </source>
</evidence>
<accession>A0A0C4E9D6</accession>
<reference evidence="3" key="3">
    <citation type="submission" date="2011-03" db="EMBL/GenBank/DDBJ databases">
        <title>Annotation of Magnaporthe poae ATCC 64411.</title>
        <authorList>
            <person name="Ma L.-J."/>
            <person name="Dead R."/>
            <person name="Young S.K."/>
            <person name="Zeng Q."/>
            <person name="Gargeya S."/>
            <person name="Fitzgerald M."/>
            <person name="Haas B."/>
            <person name="Abouelleil A."/>
            <person name="Alvarado L."/>
            <person name="Arachchi H.M."/>
            <person name="Berlin A."/>
            <person name="Brown A."/>
            <person name="Chapman S.B."/>
            <person name="Chen Z."/>
            <person name="Dunbar C."/>
            <person name="Freedman E."/>
            <person name="Gearin G."/>
            <person name="Gellesch M."/>
            <person name="Goldberg J."/>
            <person name="Griggs A."/>
            <person name="Gujja S."/>
            <person name="Heiman D."/>
            <person name="Howarth C."/>
            <person name="Larson L."/>
            <person name="Lui A."/>
            <person name="MacDonald P.J.P."/>
            <person name="Mehta T."/>
            <person name="Montmayeur A."/>
            <person name="Murphy C."/>
            <person name="Neiman D."/>
            <person name="Pearson M."/>
            <person name="Priest M."/>
            <person name="Roberts A."/>
            <person name="Saif S."/>
            <person name="Shea T."/>
            <person name="Shenoy N."/>
            <person name="Sisk P."/>
            <person name="Stolte C."/>
            <person name="Sykes S."/>
            <person name="Yandava C."/>
            <person name="Wortman J."/>
            <person name="Nusbaum C."/>
            <person name="Birren B."/>
        </authorList>
    </citation>
    <scope>NUCLEOTIDE SEQUENCE</scope>
    <source>
        <strain evidence="3">ATCC 64411</strain>
    </source>
</reference>
<dbReference type="EMBL" id="ADBL01002255">
    <property type="status" value="NOT_ANNOTATED_CDS"/>
    <property type="molecule type" value="Genomic_DNA"/>
</dbReference>
<sequence>MAISPIPVLVRWWAACDLLTLHLLHPEEQSTMPPPYGVLILLSELMYGGGDFEHPQARSLWATSGRNGNYACARFESASAFSARTRAVAKDRDPRGGSTVSTACASTLQYGYKSTPLTATAAVKTETTRSLVLATQRPVSALKAHQQPLAQENDAAPQPQVTLLGYA</sequence>
<feature type="signal peptide" evidence="2">
    <location>
        <begin position="1"/>
        <end position="18"/>
    </location>
</feature>
<dbReference type="Proteomes" id="UP000011715">
    <property type="component" value="Unassembled WGS sequence"/>
</dbReference>
<organism evidence="4 5">
    <name type="scientific">Magnaporthiopsis poae (strain ATCC 64411 / 73-15)</name>
    <name type="common">Kentucky bluegrass fungus</name>
    <name type="synonym">Magnaporthe poae</name>
    <dbReference type="NCBI Taxonomy" id="644358"/>
    <lineage>
        <taxon>Eukaryota</taxon>
        <taxon>Fungi</taxon>
        <taxon>Dikarya</taxon>
        <taxon>Ascomycota</taxon>
        <taxon>Pezizomycotina</taxon>
        <taxon>Sordariomycetes</taxon>
        <taxon>Sordariomycetidae</taxon>
        <taxon>Magnaporthales</taxon>
        <taxon>Magnaporthaceae</taxon>
        <taxon>Magnaporthiopsis</taxon>
    </lineage>
</organism>
<evidence type="ECO:0000313" key="3">
    <source>
        <dbReference type="EMBL" id="KLU90254.1"/>
    </source>
</evidence>